<dbReference type="Proteomes" id="UP001597389">
    <property type="component" value="Unassembled WGS sequence"/>
</dbReference>
<name>A0ABW4ZC39_9BACT</name>
<dbReference type="Gene3D" id="2.160.20.10">
    <property type="entry name" value="Single-stranded right-handed beta-helix, Pectin lyase-like"/>
    <property type="match status" value="2"/>
</dbReference>
<gene>
    <name evidence="3" type="ORF">ACFSW8_09885</name>
</gene>
<dbReference type="PANTHER" id="PTHR36453">
    <property type="entry name" value="SECRETED PROTEIN-RELATED"/>
    <property type="match status" value="1"/>
</dbReference>
<evidence type="ECO:0000313" key="4">
    <source>
        <dbReference type="Proteomes" id="UP001597389"/>
    </source>
</evidence>
<dbReference type="RefSeq" id="WP_377088598.1">
    <property type="nucleotide sequence ID" value="NZ_JBHSJL010000014.1"/>
</dbReference>
<dbReference type="Gene3D" id="2.30.42.10">
    <property type="match status" value="1"/>
</dbReference>
<evidence type="ECO:0000256" key="1">
    <source>
        <dbReference type="SAM" id="SignalP"/>
    </source>
</evidence>
<dbReference type="InterPro" id="IPR041489">
    <property type="entry name" value="PDZ_6"/>
</dbReference>
<dbReference type="Pfam" id="PF17820">
    <property type="entry name" value="PDZ_6"/>
    <property type="match status" value="1"/>
</dbReference>
<evidence type="ECO:0000313" key="3">
    <source>
        <dbReference type="EMBL" id="MFD2159207.1"/>
    </source>
</evidence>
<dbReference type="EMBL" id="JBHUJB010000040">
    <property type="protein sequence ID" value="MFD2159207.1"/>
    <property type="molecule type" value="Genomic_DNA"/>
</dbReference>
<accession>A0ABW4ZC39</accession>
<keyword evidence="4" id="KW-1185">Reference proteome</keyword>
<dbReference type="SUPFAM" id="SSF51126">
    <property type="entry name" value="Pectin lyase-like"/>
    <property type="match status" value="1"/>
</dbReference>
<evidence type="ECO:0000259" key="2">
    <source>
        <dbReference type="Pfam" id="PF17820"/>
    </source>
</evidence>
<dbReference type="InterPro" id="IPR036034">
    <property type="entry name" value="PDZ_sf"/>
</dbReference>
<proteinExistence type="predicted"/>
<dbReference type="InterPro" id="IPR012334">
    <property type="entry name" value="Pectin_lyas_fold"/>
</dbReference>
<dbReference type="InterPro" id="IPR011050">
    <property type="entry name" value="Pectin_lyase_fold/virulence"/>
</dbReference>
<sequence>MTPLRFFPLFLTCLPLSAAIHVATDGDDKALGTAQAPVASPQKALELSVANNDPLILFADGAYHLEQALTVTPKHSGSAAKPRELKAINEGKVTFSAGIPLKVDWKRQANGVFQTQIPNGINLAEGCDGLFIDGQSPRMARFPNYDKSARWLKGSSAEAFSPARIRTWKNPTGGILHAMHPAHWGGNHWTITGKKSPSECQLEGGWMNNRGGGIHPKDRFVENIFEELDAPSEWFLDKTSRTLSFIPAGNFTEGTGSIILSKLESCVRVLGSEAQPVQHIRFDGITFRHTTRTFMQTREPLLRSDWKIYRGGAFYVEGAENLELTNATFTQLGGNAYFASGYNKNLSVTRSHFHHIGAGAINFVGLTSAVHNGQFVPYGRPVDWNSLNKSDKGPKTNDYPSDCLAEDCLIHDIGLVEKQVAGLQISVAHKITGRHLSIYDVPRAGINIGENAFGGHLIEGCDVFDTVQESSDHGSFNSWGRDRFWHTNYGLVNKQVAEFPELPRIDMLAPNIIRNSRWRCDHGWDIDLDDGSSNYIVENNLCLGGGIKLREGYHRTVRNNLVVANTFHPHVWFKQCEDQIYSNIWATPYQPIRLGGKGKLWDKNIHLSATGLEDAQRFGVDPHGVAVDLTFKDPKQLDFSFPPNKEVEAAGFTPFDLNHFGVKKTTLKKIARTPPAPTLAAKATSARTKWHCLGSTLKNITTIGEVSATGIPDSERHGAYFLEIKKGSAADRAGLKPNDVIRSLNDTPVTDVSDFLSKWAGGKTKAVVWRAQKPLQLDLGPFPGSALNAHNAKINGSAVLDAPKNYIGRWTDAHTTLQWSTELSPNTSYKVVLVSAYTGDRTQRFTLRGLSQNVSTTVPKTQNWESFSTTLLPGSVTSKHQAQHHLILGPADLQRLQPALMNFREILLVEE</sequence>
<comment type="caution">
    <text evidence="3">The sequence shown here is derived from an EMBL/GenBank/DDBJ whole genome shotgun (WGS) entry which is preliminary data.</text>
</comment>
<dbReference type="PANTHER" id="PTHR36453:SF1">
    <property type="entry name" value="RIGHT HANDED BETA HELIX DOMAIN-CONTAINING PROTEIN"/>
    <property type="match status" value="1"/>
</dbReference>
<keyword evidence="1" id="KW-0732">Signal</keyword>
<dbReference type="SUPFAM" id="SSF50156">
    <property type="entry name" value="PDZ domain-like"/>
    <property type="match status" value="1"/>
</dbReference>
<feature type="domain" description="PDZ" evidence="2">
    <location>
        <begin position="723"/>
        <end position="757"/>
    </location>
</feature>
<organism evidence="3 4">
    <name type="scientific">Rubritalea tangerina</name>
    <dbReference type="NCBI Taxonomy" id="430798"/>
    <lineage>
        <taxon>Bacteria</taxon>
        <taxon>Pseudomonadati</taxon>
        <taxon>Verrucomicrobiota</taxon>
        <taxon>Verrucomicrobiia</taxon>
        <taxon>Verrucomicrobiales</taxon>
        <taxon>Rubritaleaceae</taxon>
        <taxon>Rubritalea</taxon>
    </lineage>
</organism>
<protein>
    <submittedName>
        <fullName evidence="3">PDZ domain-containing protein</fullName>
    </submittedName>
</protein>
<reference evidence="4" key="1">
    <citation type="journal article" date="2019" name="Int. J. Syst. Evol. Microbiol.">
        <title>The Global Catalogue of Microorganisms (GCM) 10K type strain sequencing project: providing services to taxonomists for standard genome sequencing and annotation.</title>
        <authorList>
            <consortium name="The Broad Institute Genomics Platform"/>
            <consortium name="The Broad Institute Genome Sequencing Center for Infectious Disease"/>
            <person name="Wu L."/>
            <person name="Ma J."/>
        </authorList>
    </citation>
    <scope>NUCLEOTIDE SEQUENCE [LARGE SCALE GENOMIC DNA]</scope>
    <source>
        <strain evidence="4">CCUG 57942</strain>
    </source>
</reference>
<feature type="signal peptide" evidence="1">
    <location>
        <begin position="1"/>
        <end position="18"/>
    </location>
</feature>
<feature type="chain" id="PRO_5046597706" evidence="1">
    <location>
        <begin position="19"/>
        <end position="911"/>
    </location>
</feature>